<proteinExistence type="predicted"/>
<reference evidence="3 4" key="1">
    <citation type="submission" date="2020-08" db="EMBL/GenBank/DDBJ databases">
        <title>Functional genomics of gut bacteria from endangered species of beetles.</title>
        <authorList>
            <person name="Carlos-Shanley C."/>
        </authorList>
    </citation>
    <scope>NUCLEOTIDE SEQUENCE [LARGE SCALE GENOMIC DNA]</scope>
    <source>
        <strain evidence="3 4">S00245</strain>
    </source>
</reference>
<feature type="region of interest" description="Disordered" evidence="1">
    <location>
        <begin position="117"/>
        <end position="159"/>
    </location>
</feature>
<sequence length="205" mass="22131">MTMAHADDTSQAKGAAVLLGRRYGDAMNSVPLLLEETDILQLPPEPRHRAFALTLMVLSGIMTAAATLTVVQRSEDLFARRVAFMASTHTHAEKRLDTFTAPSGGRKLRIEEPLSVALGAAKPSPEESSRGASKPKALASTQRVGPAVHSFPPYRNGTIAKPLHGEALQRALIEDRRLTREMNQATLRALLEDQQQSAEGSVASD</sequence>
<evidence type="ECO:0008006" key="5">
    <source>
        <dbReference type="Google" id="ProtNLM"/>
    </source>
</evidence>
<keyword evidence="4" id="KW-1185">Reference proteome</keyword>
<dbReference type="EMBL" id="JACHLR010000035">
    <property type="protein sequence ID" value="MBB4860863.1"/>
    <property type="molecule type" value="Genomic_DNA"/>
</dbReference>
<feature type="transmembrane region" description="Helical" evidence="2">
    <location>
        <begin position="50"/>
        <end position="71"/>
    </location>
</feature>
<gene>
    <name evidence="3" type="ORF">HNO88_004209</name>
</gene>
<keyword evidence="2" id="KW-0812">Transmembrane</keyword>
<protein>
    <recommendedName>
        <fullName evidence="5">Transmembrane protein</fullName>
    </recommendedName>
</protein>
<dbReference type="Proteomes" id="UP000555448">
    <property type="component" value="Unassembled WGS sequence"/>
</dbReference>
<evidence type="ECO:0000256" key="1">
    <source>
        <dbReference type="SAM" id="MobiDB-lite"/>
    </source>
</evidence>
<keyword evidence="2" id="KW-1133">Transmembrane helix</keyword>
<accession>A0A7W7KER1</accession>
<organism evidence="3 4">
    <name type="scientific">Novosphingobium chloroacetimidivorans</name>
    <dbReference type="NCBI Taxonomy" id="1428314"/>
    <lineage>
        <taxon>Bacteria</taxon>
        <taxon>Pseudomonadati</taxon>
        <taxon>Pseudomonadota</taxon>
        <taxon>Alphaproteobacteria</taxon>
        <taxon>Sphingomonadales</taxon>
        <taxon>Sphingomonadaceae</taxon>
        <taxon>Novosphingobium</taxon>
    </lineage>
</organism>
<keyword evidence="2" id="KW-0472">Membrane</keyword>
<dbReference type="RefSeq" id="WP_184250372.1">
    <property type="nucleotide sequence ID" value="NZ_JACHLR010000035.1"/>
</dbReference>
<evidence type="ECO:0000256" key="2">
    <source>
        <dbReference type="SAM" id="Phobius"/>
    </source>
</evidence>
<evidence type="ECO:0000313" key="3">
    <source>
        <dbReference type="EMBL" id="MBB4860863.1"/>
    </source>
</evidence>
<comment type="caution">
    <text evidence="3">The sequence shown here is derived from an EMBL/GenBank/DDBJ whole genome shotgun (WGS) entry which is preliminary data.</text>
</comment>
<name>A0A7W7KER1_9SPHN</name>
<dbReference type="AlphaFoldDB" id="A0A7W7KER1"/>
<evidence type="ECO:0000313" key="4">
    <source>
        <dbReference type="Proteomes" id="UP000555448"/>
    </source>
</evidence>